<sequence length="203" mass="23694">MTLTVQFETLLSMIAMGIFFGAFLDTYQRFLKRQTRPRIISFFTDIVFWCVFGLLIFYCLYRVNFGEIRLYLFLALLCGYSAYQALFKRLYARLLEQVILTVVNLFLFLKKCFYFLIILPIKLIIKAVLIVTGLIGKTLLLLAKTALSLLLLVGKIVFSPVFLVWRFFPDRIQKKAAILNEKLAGFFLLVKNTVINKANRWKK</sequence>
<name>A0ABR5APV5_BACBA</name>
<dbReference type="Pfam" id="PF09578">
    <property type="entry name" value="Spore_YabQ"/>
    <property type="match status" value="1"/>
</dbReference>
<proteinExistence type="predicted"/>
<feature type="transmembrane region" description="Helical" evidence="1">
    <location>
        <begin position="149"/>
        <end position="168"/>
    </location>
</feature>
<accession>A0ABR5APV5</accession>
<dbReference type="EMBL" id="JXLP01000023">
    <property type="protein sequence ID" value="KIL75771.1"/>
    <property type="molecule type" value="Genomic_DNA"/>
</dbReference>
<feature type="transmembrane region" description="Helical" evidence="1">
    <location>
        <begin position="98"/>
        <end position="117"/>
    </location>
</feature>
<dbReference type="RefSeq" id="WP_041101912.1">
    <property type="nucleotide sequence ID" value="NZ_BSSZ01000018.1"/>
</dbReference>
<protein>
    <submittedName>
        <fullName evidence="2">Spore cortex biosynthesis protein</fullName>
    </submittedName>
</protein>
<feature type="transmembrane region" description="Helical" evidence="1">
    <location>
        <begin position="123"/>
        <end position="142"/>
    </location>
</feature>
<organism evidence="2 3">
    <name type="scientific">Bacillus badius</name>
    <dbReference type="NCBI Taxonomy" id="1455"/>
    <lineage>
        <taxon>Bacteria</taxon>
        <taxon>Bacillati</taxon>
        <taxon>Bacillota</taxon>
        <taxon>Bacilli</taxon>
        <taxon>Bacillales</taxon>
        <taxon>Bacillaceae</taxon>
        <taxon>Pseudobacillus</taxon>
    </lineage>
</organism>
<feature type="transmembrane region" description="Helical" evidence="1">
    <location>
        <begin position="6"/>
        <end position="27"/>
    </location>
</feature>
<evidence type="ECO:0000313" key="3">
    <source>
        <dbReference type="Proteomes" id="UP000031982"/>
    </source>
</evidence>
<dbReference type="NCBIfam" id="TIGR02893">
    <property type="entry name" value="spore_yabQ"/>
    <property type="match status" value="1"/>
</dbReference>
<dbReference type="Proteomes" id="UP000031982">
    <property type="component" value="Unassembled WGS sequence"/>
</dbReference>
<dbReference type="GeneID" id="92778541"/>
<keyword evidence="1" id="KW-1133">Transmembrane helix</keyword>
<feature type="transmembrane region" description="Helical" evidence="1">
    <location>
        <begin position="39"/>
        <end position="63"/>
    </location>
</feature>
<keyword evidence="3" id="KW-1185">Reference proteome</keyword>
<keyword evidence="1" id="KW-0812">Transmembrane</keyword>
<reference evidence="2 3" key="1">
    <citation type="submission" date="2015-01" db="EMBL/GenBank/DDBJ databases">
        <title>Genome Assembly of Bacillus badius MTCC 1458.</title>
        <authorList>
            <person name="Verma A."/>
            <person name="Khatri I."/>
            <person name="Mual P."/>
            <person name="Subramanian S."/>
            <person name="Krishnamurthi S."/>
        </authorList>
    </citation>
    <scope>NUCLEOTIDE SEQUENCE [LARGE SCALE GENOMIC DNA]</scope>
    <source>
        <strain evidence="2 3">MTCC 1458</strain>
    </source>
</reference>
<feature type="transmembrane region" description="Helical" evidence="1">
    <location>
        <begin position="69"/>
        <end position="86"/>
    </location>
</feature>
<keyword evidence="1" id="KW-0472">Membrane</keyword>
<dbReference type="InterPro" id="IPR019074">
    <property type="entry name" value="YabQ"/>
</dbReference>
<gene>
    <name evidence="2" type="ORF">SD77_2833</name>
</gene>
<evidence type="ECO:0000256" key="1">
    <source>
        <dbReference type="SAM" id="Phobius"/>
    </source>
</evidence>
<comment type="caution">
    <text evidence="2">The sequence shown here is derived from an EMBL/GenBank/DDBJ whole genome shotgun (WGS) entry which is preliminary data.</text>
</comment>
<evidence type="ECO:0000313" key="2">
    <source>
        <dbReference type="EMBL" id="KIL75771.1"/>
    </source>
</evidence>